<dbReference type="SUPFAM" id="SSF48403">
    <property type="entry name" value="Ankyrin repeat"/>
    <property type="match status" value="1"/>
</dbReference>
<evidence type="ECO:0000256" key="1">
    <source>
        <dbReference type="ARBA" id="ARBA00022737"/>
    </source>
</evidence>
<protein>
    <recommendedName>
        <fullName evidence="5">Ankyrin repeat domain-containing protein</fullName>
    </recommendedName>
</protein>
<keyword evidence="2 3" id="KW-0040">ANK repeat</keyword>
<evidence type="ECO:0008006" key="5">
    <source>
        <dbReference type="Google" id="ProtNLM"/>
    </source>
</evidence>
<keyword evidence="1" id="KW-0677">Repeat</keyword>
<dbReference type="PROSITE" id="PS50297">
    <property type="entry name" value="ANK_REP_REGION"/>
    <property type="match status" value="1"/>
</dbReference>
<proteinExistence type="predicted"/>
<evidence type="ECO:0000256" key="3">
    <source>
        <dbReference type="PROSITE-ProRule" id="PRU00023"/>
    </source>
</evidence>
<sequence length="193" mass="21574">MSPHGHYPYPLDAKGKPIDTQEWRDASRIDYHAPKSHEPNAPDNDLLKAVRNFENTGMAAVDAALAAGADINAQDKMGYTALHLALKSECAPLSRKFVDIEGVDLNMKTKKGFTPLLVAAWKGDLGMVQTLITKGADIKATDTMGRNVWGVAHDWHKEEILELLKRNDFHYQNGDHLAFPPHPKWRPENRGKM</sequence>
<dbReference type="InterPro" id="IPR036770">
    <property type="entry name" value="Ankyrin_rpt-contain_sf"/>
</dbReference>
<evidence type="ECO:0000313" key="4">
    <source>
        <dbReference type="EMBL" id="CAD9485523.1"/>
    </source>
</evidence>
<dbReference type="AlphaFoldDB" id="A0A7S2HB91"/>
<dbReference type="InterPro" id="IPR002110">
    <property type="entry name" value="Ankyrin_rpt"/>
</dbReference>
<dbReference type="PROSITE" id="PS50088">
    <property type="entry name" value="ANK_REPEAT"/>
    <property type="match status" value="1"/>
</dbReference>
<dbReference type="Pfam" id="PF12796">
    <property type="entry name" value="Ank_2"/>
    <property type="match status" value="1"/>
</dbReference>
<organism evidence="4">
    <name type="scientific">Haptolina brevifila</name>
    <dbReference type="NCBI Taxonomy" id="156173"/>
    <lineage>
        <taxon>Eukaryota</taxon>
        <taxon>Haptista</taxon>
        <taxon>Haptophyta</taxon>
        <taxon>Prymnesiophyceae</taxon>
        <taxon>Prymnesiales</taxon>
        <taxon>Prymnesiaceae</taxon>
        <taxon>Haptolina</taxon>
    </lineage>
</organism>
<accession>A0A7S2HB91</accession>
<dbReference type="Gene3D" id="1.25.40.20">
    <property type="entry name" value="Ankyrin repeat-containing domain"/>
    <property type="match status" value="1"/>
</dbReference>
<name>A0A7S2HB91_9EUKA</name>
<feature type="repeat" description="ANK" evidence="3">
    <location>
        <begin position="111"/>
        <end position="143"/>
    </location>
</feature>
<evidence type="ECO:0000256" key="2">
    <source>
        <dbReference type="ARBA" id="ARBA00023043"/>
    </source>
</evidence>
<dbReference type="EMBL" id="HBGU01047719">
    <property type="protein sequence ID" value="CAD9485523.1"/>
    <property type="molecule type" value="Transcribed_RNA"/>
</dbReference>
<reference evidence="4" key="1">
    <citation type="submission" date="2021-01" db="EMBL/GenBank/DDBJ databases">
        <authorList>
            <person name="Corre E."/>
            <person name="Pelletier E."/>
            <person name="Niang G."/>
            <person name="Scheremetjew M."/>
            <person name="Finn R."/>
            <person name="Kale V."/>
            <person name="Holt S."/>
            <person name="Cochrane G."/>
            <person name="Meng A."/>
            <person name="Brown T."/>
            <person name="Cohen L."/>
        </authorList>
    </citation>
    <scope>NUCLEOTIDE SEQUENCE</scope>
    <source>
        <strain evidence="4">UTEX LB 985</strain>
    </source>
</reference>
<dbReference type="PANTHER" id="PTHR24171">
    <property type="entry name" value="ANKYRIN REPEAT DOMAIN-CONTAINING PROTEIN 39-RELATED"/>
    <property type="match status" value="1"/>
</dbReference>
<dbReference type="SMART" id="SM00248">
    <property type="entry name" value="ANK"/>
    <property type="match status" value="2"/>
</dbReference>
<gene>
    <name evidence="4" type="ORF">CBRE1094_LOCUS25962</name>
</gene>